<dbReference type="PANTHER" id="PTHR12302">
    <property type="entry name" value="EBNA2 BINDING PROTEIN P100"/>
    <property type="match status" value="1"/>
</dbReference>
<sequence length="231" mass="24998">MLKTIAGWLCLCLAAASWAGQACRVTAISDGDTVKCLQDWRELTVRLGQIDAPEKAQPYGLRARAALAARVFGRHVQLERHETDKYGRIVGRLWLDGVDINLAQVQDGWAWAYRDYLKEPHYIAAENSARAAGRGLWAGGGPVRPQDWRRGSRRASSLPPLDTPAAPPAANPGRSTPASPAKPAAAFQCGSKNRCSQMASCAEAQFYLQQCGVKKLDGNNDGIPCASLCRP</sequence>
<dbReference type="SUPFAM" id="SSF50199">
    <property type="entry name" value="Staphylococcal nuclease"/>
    <property type="match status" value="1"/>
</dbReference>
<evidence type="ECO:0000256" key="1">
    <source>
        <dbReference type="SAM" id="MobiDB-lite"/>
    </source>
</evidence>
<dbReference type="PROSITE" id="PS01123">
    <property type="entry name" value="TNASE_1"/>
    <property type="match status" value="1"/>
</dbReference>
<dbReference type="Proteomes" id="UP001219956">
    <property type="component" value="Unassembled WGS sequence"/>
</dbReference>
<dbReference type="InterPro" id="IPR016071">
    <property type="entry name" value="Staphylococal_nuclease_OB-fold"/>
</dbReference>
<dbReference type="InterPro" id="IPR002071">
    <property type="entry name" value="Thermonucl_AS"/>
</dbReference>
<dbReference type="RefSeq" id="WP_272752285.1">
    <property type="nucleotide sequence ID" value="NZ_JAQQLF010000014.1"/>
</dbReference>
<keyword evidence="2" id="KW-0732">Signal</keyword>
<dbReference type="InterPro" id="IPR008613">
    <property type="entry name" value="Excalibur_Ca-bd_domain"/>
</dbReference>
<feature type="signal peptide" evidence="2">
    <location>
        <begin position="1"/>
        <end position="22"/>
    </location>
</feature>
<feature type="chain" id="PRO_5046390038" evidence="2">
    <location>
        <begin position="23"/>
        <end position="231"/>
    </location>
</feature>
<dbReference type="PROSITE" id="PS51257">
    <property type="entry name" value="PROKAR_LIPOPROTEIN"/>
    <property type="match status" value="1"/>
</dbReference>
<evidence type="ECO:0000313" key="4">
    <source>
        <dbReference type="EMBL" id="MDC7717979.1"/>
    </source>
</evidence>
<dbReference type="PANTHER" id="PTHR12302:SF26">
    <property type="entry name" value="BLR1266 PROTEIN"/>
    <property type="match status" value="1"/>
</dbReference>
<dbReference type="Pfam" id="PF00565">
    <property type="entry name" value="SNase"/>
    <property type="match status" value="1"/>
</dbReference>
<feature type="compositionally biased region" description="Pro residues" evidence="1">
    <location>
        <begin position="161"/>
        <end position="170"/>
    </location>
</feature>
<dbReference type="SMART" id="SM00318">
    <property type="entry name" value="SNc"/>
    <property type="match status" value="1"/>
</dbReference>
<dbReference type="Gene3D" id="2.40.50.90">
    <property type="match status" value="1"/>
</dbReference>
<feature type="region of interest" description="Disordered" evidence="1">
    <location>
        <begin position="141"/>
        <end position="183"/>
    </location>
</feature>
<evidence type="ECO:0000259" key="3">
    <source>
        <dbReference type="PROSITE" id="PS50830"/>
    </source>
</evidence>
<accession>A0ABT5J2A5</accession>
<dbReference type="InterPro" id="IPR035437">
    <property type="entry name" value="SNase_OB-fold_sf"/>
</dbReference>
<proteinExistence type="predicted"/>
<organism evidence="4 5">
    <name type="scientific">Vogesella aquatica</name>
    <dbReference type="NCBI Taxonomy" id="2984206"/>
    <lineage>
        <taxon>Bacteria</taxon>
        <taxon>Pseudomonadati</taxon>
        <taxon>Pseudomonadota</taxon>
        <taxon>Betaproteobacteria</taxon>
        <taxon>Neisseriales</taxon>
        <taxon>Chromobacteriaceae</taxon>
        <taxon>Vogesella</taxon>
    </lineage>
</organism>
<evidence type="ECO:0000313" key="5">
    <source>
        <dbReference type="Proteomes" id="UP001219956"/>
    </source>
</evidence>
<feature type="domain" description="TNase-like" evidence="3">
    <location>
        <begin position="19"/>
        <end position="139"/>
    </location>
</feature>
<comment type="caution">
    <text evidence="4">The sequence shown here is derived from an EMBL/GenBank/DDBJ whole genome shotgun (WGS) entry which is preliminary data.</text>
</comment>
<keyword evidence="5" id="KW-1185">Reference proteome</keyword>
<evidence type="ECO:0000256" key="2">
    <source>
        <dbReference type="SAM" id="SignalP"/>
    </source>
</evidence>
<reference evidence="4 5" key="1">
    <citation type="submission" date="2023-01" db="EMBL/GenBank/DDBJ databases">
        <title>Novel species of the genus Vogesella isolated from rivers.</title>
        <authorList>
            <person name="Lu H."/>
        </authorList>
    </citation>
    <scope>NUCLEOTIDE SEQUENCE [LARGE SCALE GENOMIC DNA]</scope>
    <source>
        <strain evidence="4 5">DC21W</strain>
    </source>
</reference>
<dbReference type="EMBL" id="JAQQLF010000014">
    <property type="protein sequence ID" value="MDC7717979.1"/>
    <property type="molecule type" value="Genomic_DNA"/>
</dbReference>
<name>A0ABT5J2A5_9NEIS</name>
<dbReference type="PROSITE" id="PS50830">
    <property type="entry name" value="TNASE_3"/>
    <property type="match status" value="1"/>
</dbReference>
<gene>
    <name evidence="4" type="ORF">PQU95_12240</name>
</gene>
<dbReference type="Pfam" id="PF05901">
    <property type="entry name" value="Excalibur"/>
    <property type="match status" value="1"/>
</dbReference>
<protein>
    <submittedName>
        <fullName evidence="4">Thermonuclease family protein</fullName>
    </submittedName>
</protein>